<keyword evidence="3" id="KW-1185">Reference proteome</keyword>
<dbReference type="Pfam" id="PF03114">
    <property type="entry name" value="BAR"/>
    <property type="match status" value="1"/>
</dbReference>
<dbReference type="InterPro" id="IPR004148">
    <property type="entry name" value="BAR_dom"/>
</dbReference>
<comment type="caution">
    <text evidence="2">The sequence shown here is derived from an EMBL/GenBank/DDBJ whole genome shotgun (WGS) entry which is preliminary data.</text>
</comment>
<evidence type="ECO:0000259" key="1">
    <source>
        <dbReference type="Pfam" id="PF03114"/>
    </source>
</evidence>
<reference evidence="2 3" key="1">
    <citation type="submission" date="2023-08" db="EMBL/GenBank/DDBJ databases">
        <title>A Necator americanus chromosomal reference genome.</title>
        <authorList>
            <person name="Ilik V."/>
            <person name="Petrzelkova K.J."/>
            <person name="Pardy F."/>
            <person name="Fuh T."/>
            <person name="Niatou-Singa F.S."/>
            <person name="Gouil Q."/>
            <person name="Baker L."/>
            <person name="Ritchie M.E."/>
            <person name="Jex A.R."/>
            <person name="Gazzola D."/>
            <person name="Li H."/>
            <person name="Toshio Fujiwara R."/>
            <person name="Zhan B."/>
            <person name="Aroian R.V."/>
            <person name="Pafco B."/>
            <person name="Schwarz E.M."/>
        </authorList>
    </citation>
    <scope>NUCLEOTIDE SEQUENCE [LARGE SCALE GENOMIC DNA]</scope>
    <source>
        <strain evidence="2 3">Aroian</strain>
        <tissue evidence="2">Whole animal</tissue>
    </source>
</reference>
<gene>
    <name evidence="2" type="primary">Necator_chrI.g2184</name>
    <name evidence="2" type="ORF">RB195_006057</name>
</gene>
<evidence type="ECO:0000313" key="3">
    <source>
        <dbReference type="Proteomes" id="UP001303046"/>
    </source>
</evidence>
<dbReference type="SUPFAM" id="SSF103657">
    <property type="entry name" value="BAR/IMD domain-like"/>
    <property type="match status" value="1"/>
</dbReference>
<sequence length="309" mass="35510">MKNISLLGIQISRSFAGLRTPNLTWNQLVDELHNMATANTKENEYSKVLKTATPASGKSQMYPGVTGAGKGVLAQADAVQNAKKAKMKRFFHKLKENIGFVERTEFSKELSTAMEEMDRYKLCLDRLADAVCGVIQENPKFRKTEKQMELAPPPGQNCFEMVSTWLSTQKGFEEYPNCKNQIDIYKKLGEENREYLHRARRALHNIRTFIQHDYWVIGEQRTELDNLRSEMDFAKAELKSTKEPQLIEIRNKTYNEAVTAFEEKLKQVTNSMDSIPKHRQSHVADLVEFANCTKHYHEKMAKILDAGNK</sequence>
<protein>
    <recommendedName>
        <fullName evidence="1">BAR domain-containing protein</fullName>
    </recommendedName>
</protein>
<name>A0ABR1BSM6_NECAM</name>
<accession>A0ABR1BSM6</accession>
<dbReference type="Proteomes" id="UP001303046">
    <property type="component" value="Unassembled WGS sequence"/>
</dbReference>
<evidence type="ECO:0000313" key="2">
    <source>
        <dbReference type="EMBL" id="KAK6728776.1"/>
    </source>
</evidence>
<dbReference type="EMBL" id="JAVFWL010000001">
    <property type="protein sequence ID" value="KAK6728776.1"/>
    <property type="molecule type" value="Genomic_DNA"/>
</dbReference>
<dbReference type="Gene3D" id="1.20.1270.60">
    <property type="entry name" value="Arfaptin homology (AH) domain/BAR domain"/>
    <property type="match status" value="1"/>
</dbReference>
<proteinExistence type="predicted"/>
<feature type="domain" description="BAR" evidence="1">
    <location>
        <begin position="83"/>
        <end position="304"/>
    </location>
</feature>
<organism evidence="2 3">
    <name type="scientific">Necator americanus</name>
    <name type="common">Human hookworm</name>
    <dbReference type="NCBI Taxonomy" id="51031"/>
    <lineage>
        <taxon>Eukaryota</taxon>
        <taxon>Metazoa</taxon>
        <taxon>Ecdysozoa</taxon>
        <taxon>Nematoda</taxon>
        <taxon>Chromadorea</taxon>
        <taxon>Rhabditida</taxon>
        <taxon>Rhabditina</taxon>
        <taxon>Rhabditomorpha</taxon>
        <taxon>Strongyloidea</taxon>
        <taxon>Ancylostomatidae</taxon>
        <taxon>Bunostominae</taxon>
        <taxon>Necator</taxon>
    </lineage>
</organism>
<dbReference type="InterPro" id="IPR027267">
    <property type="entry name" value="AH/BAR_dom_sf"/>
</dbReference>